<protein>
    <submittedName>
        <fullName evidence="1">Uncharacterized protein</fullName>
    </submittedName>
</protein>
<keyword evidence="2" id="KW-1185">Reference proteome</keyword>
<evidence type="ECO:0000313" key="2">
    <source>
        <dbReference type="Proteomes" id="UP001236507"/>
    </source>
</evidence>
<comment type="caution">
    <text evidence="1">The sequence shown here is derived from an EMBL/GenBank/DDBJ whole genome shotgun (WGS) entry which is preliminary data.</text>
</comment>
<gene>
    <name evidence="1" type="ORF">QM524_02710</name>
</gene>
<name>A0ABT6Y3H3_9BACT</name>
<organism evidence="1 2">
    <name type="scientific">Flectobacillus roseus</name>
    <dbReference type="NCBI Taxonomy" id="502259"/>
    <lineage>
        <taxon>Bacteria</taxon>
        <taxon>Pseudomonadati</taxon>
        <taxon>Bacteroidota</taxon>
        <taxon>Cytophagia</taxon>
        <taxon>Cytophagales</taxon>
        <taxon>Flectobacillaceae</taxon>
        <taxon>Flectobacillus</taxon>
    </lineage>
</organism>
<sequence length="193" mass="22706">MKKITFFTSCLAILLMGILSYFFWNEHQEEIALMINIKKGLPHITKDNFSKSDSCLWLWNSNTTLYKVCADQNGNTNIGYGSRNWRQKFKATPSKMYFSDGDFNLNDFPEIYLFGLTPYGYVVQAYEFQHETLKSFVLPPLMGTHQIEYRGNDTLYFEKNFLVRQFSTNSGQKACYYELMPNLQFELRFTKTL</sequence>
<dbReference type="EMBL" id="JASHIF010000002">
    <property type="protein sequence ID" value="MDI9858112.1"/>
    <property type="molecule type" value="Genomic_DNA"/>
</dbReference>
<proteinExistence type="predicted"/>
<reference evidence="1 2" key="1">
    <citation type="submission" date="2023-05" db="EMBL/GenBank/DDBJ databases">
        <title>Novel species of genus Flectobacillus isolated from stream in China.</title>
        <authorList>
            <person name="Lu H."/>
        </authorList>
    </citation>
    <scope>NUCLEOTIDE SEQUENCE [LARGE SCALE GENOMIC DNA]</scope>
    <source>
        <strain evidence="1 2">KCTC 42575</strain>
    </source>
</reference>
<dbReference type="Proteomes" id="UP001236507">
    <property type="component" value="Unassembled WGS sequence"/>
</dbReference>
<evidence type="ECO:0000313" key="1">
    <source>
        <dbReference type="EMBL" id="MDI9858112.1"/>
    </source>
</evidence>
<dbReference type="RefSeq" id="WP_283343371.1">
    <property type="nucleotide sequence ID" value="NZ_JASHIF010000002.1"/>
</dbReference>
<accession>A0ABT6Y3H3</accession>